<dbReference type="GO" id="GO:0016281">
    <property type="term" value="C:eukaryotic translation initiation factor 4F complex"/>
    <property type="evidence" value="ECO:0007669"/>
    <property type="project" value="TreeGrafter"/>
</dbReference>
<dbReference type="InterPro" id="IPR001040">
    <property type="entry name" value="TIF_eIF_4E"/>
</dbReference>
<evidence type="ECO:0000313" key="2">
    <source>
        <dbReference type="EMBL" id="CAI2362338.1"/>
    </source>
</evidence>
<dbReference type="PANTHER" id="PTHR11960">
    <property type="entry name" value="EUKARYOTIC TRANSLATION INITIATION FACTOR 4E RELATED"/>
    <property type="match status" value="1"/>
</dbReference>
<keyword evidence="1" id="KW-0396">Initiation factor</keyword>
<comment type="caution">
    <text evidence="2">The sequence shown here is derived from an EMBL/GenBank/DDBJ whole genome shotgun (WGS) entry which is preliminary data.</text>
</comment>
<dbReference type="Proteomes" id="UP001295684">
    <property type="component" value="Unassembled WGS sequence"/>
</dbReference>
<keyword evidence="1" id="KW-0648">Protein biosynthesis</keyword>
<keyword evidence="1" id="KW-0694">RNA-binding</keyword>
<gene>
    <name evidence="2" type="ORF">ECRASSUSDP1_LOCUS3660</name>
</gene>
<dbReference type="InterPro" id="IPR023398">
    <property type="entry name" value="TIF_eIF4e-like"/>
</dbReference>
<protein>
    <submittedName>
        <fullName evidence="2">Uncharacterized protein</fullName>
    </submittedName>
</protein>
<organism evidence="2 3">
    <name type="scientific">Euplotes crassus</name>
    <dbReference type="NCBI Taxonomy" id="5936"/>
    <lineage>
        <taxon>Eukaryota</taxon>
        <taxon>Sar</taxon>
        <taxon>Alveolata</taxon>
        <taxon>Ciliophora</taxon>
        <taxon>Intramacronucleata</taxon>
        <taxon>Spirotrichea</taxon>
        <taxon>Hypotrichia</taxon>
        <taxon>Euplotida</taxon>
        <taxon>Euplotidae</taxon>
        <taxon>Moneuplotes</taxon>
    </lineage>
</organism>
<sequence length="199" mass="22849">MDNAGSSTSRLARPYTIWFSGFIPSEDQDSDRNMTHVMEPVAEVETVEDFWAAYQYLLKPNEALSKTCYHVFKQGIKPIWEDDSNKDGGRWHIWFPKGQTNKLWEDLLLHLIGNQFTHGDSICGIEVRIKPRGDSLSIWHSDASDLDQKEKVKEEFLAAIGASDAGLKVEYHKFQESIAFEKNHRDKKNSGFERKAKAE</sequence>
<evidence type="ECO:0000313" key="3">
    <source>
        <dbReference type="Proteomes" id="UP001295684"/>
    </source>
</evidence>
<dbReference type="GO" id="GO:0003743">
    <property type="term" value="F:translation initiation factor activity"/>
    <property type="evidence" value="ECO:0007669"/>
    <property type="project" value="UniProtKB-KW"/>
</dbReference>
<dbReference type="Gene3D" id="3.30.760.10">
    <property type="entry name" value="RNA Cap, Translation Initiation Factor Eif4e"/>
    <property type="match status" value="1"/>
</dbReference>
<reference evidence="2" key="1">
    <citation type="submission" date="2023-07" db="EMBL/GenBank/DDBJ databases">
        <authorList>
            <consortium name="AG Swart"/>
            <person name="Singh M."/>
            <person name="Singh A."/>
            <person name="Seah K."/>
            <person name="Emmerich C."/>
        </authorList>
    </citation>
    <scope>NUCLEOTIDE SEQUENCE</scope>
    <source>
        <strain evidence="2">DP1</strain>
    </source>
</reference>
<dbReference type="GO" id="GO:0000340">
    <property type="term" value="F:RNA 7-methylguanosine cap binding"/>
    <property type="evidence" value="ECO:0007669"/>
    <property type="project" value="TreeGrafter"/>
</dbReference>
<proteinExistence type="inferred from homology"/>
<name>A0AAD1X439_EUPCR</name>
<dbReference type="AlphaFoldDB" id="A0AAD1X439"/>
<dbReference type="Pfam" id="PF01652">
    <property type="entry name" value="IF4E"/>
    <property type="match status" value="1"/>
</dbReference>
<accession>A0AAD1X439</accession>
<dbReference type="SUPFAM" id="SSF55418">
    <property type="entry name" value="eIF4e-like"/>
    <property type="match status" value="1"/>
</dbReference>
<comment type="similarity">
    <text evidence="1">Belongs to the eukaryotic initiation factor 4E family.</text>
</comment>
<keyword evidence="3" id="KW-1185">Reference proteome</keyword>
<dbReference type="EMBL" id="CAMPGE010003503">
    <property type="protein sequence ID" value="CAI2362338.1"/>
    <property type="molecule type" value="Genomic_DNA"/>
</dbReference>
<evidence type="ECO:0000256" key="1">
    <source>
        <dbReference type="RuleBase" id="RU004374"/>
    </source>
</evidence>